<evidence type="ECO:0000313" key="3">
    <source>
        <dbReference type="Proteomes" id="UP000278475"/>
    </source>
</evidence>
<organism evidence="2 3">
    <name type="scientific">Thermoproteota archaeon</name>
    <dbReference type="NCBI Taxonomy" id="2056631"/>
    <lineage>
        <taxon>Archaea</taxon>
        <taxon>Thermoproteota</taxon>
    </lineage>
</organism>
<proteinExistence type="predicted"/>
<evidence type="ECO:0000256" key="1">
    <source>
        <dbReference type="SAM" id="Coils"/>
    </source>
</evidence>
<keyword evidence="1" id="KW-0175">Coiled coil</keyword>
<dbReference type="Proteomes" id="UP000278475">
    <property type="component" value="Unassembled WGS sequence"/>
</dbReference>
<accession>A0A497EK40</accession>
<dbReference type="EMBL" id="QMQV01000194">
    <property type="protein sequence ID" value="RLE46280.1"/>
    <property type="molecule type" value="Genomic_DNA"/>
</dbReference>
<name>A0A497EK40_9CREN</name>
<protein>
    <submittedName>
        <fullName evidence="2">Uncharacterized protein</fullName>
    </submittedName>
</protein>
<comment type="caution">
    <text evidence="2">The sequence shown here is derived from an EMBL/GenBank/DDBJ whole genome shotgun (WGS) entry which is preliminary data.</text>
</comment>
<dbReference type="AlphaFoldDB" id="A0A497EK40"/>
<sequence>MAGRYEELVERIADYIVSTLKARGEWDDIERRLRDMGKPPELYVKEVVNKIVSRLKATNWGDLDIEYNVPWLEMFSNIADYETPDQFIKAMAELYPHVLSPRLLVKEVDEVLSEAEKTLHDLKEMVEKGAIPKERYRAIWEKYAPLEARRVYSRLRTLERQVEDLKGKIKALTKSLDEARKQKEEYQRKLEEEKSRYEEELKRRLEEIERLKRELERRPRAQPEEMKEKAWRLLVDMLGEQGLPVVGKTRDVVREIFEREWRETLSKFKEWSEVERELRITASVILDEIEERGLPVTAAGTQRLAGKVEEEVLKDIAEQEKKKRGRRPRRLGVELPPPIARYYVEIPMYGPETHPGFTEFLSRLGMSIAEWRALDPLTRSELTRDFYRWLAGKEKAFKL</sequence>
<evidence type="ECO:0000313" key="2">
    <source>
        <dbReference type="EMBL" id="RLE46280.1"/>
    </source>
</evidence>
<gene>
    <name evidence="2" type="ORF">DRJ31_10205</name>
</gene>
<reference evidence="2 3" key="1">
    <citation type="submission" date="2018-06" db="EMBL/GenBank/DDBJ databases">
        <title>Extensive metabolic versatility and redundancy in microbially diverse, dynamic hydrothermal sediments.</title>
        <authorList>
            <person name="Dombrowski N."/>
            <person name="Teske A."/>
            <person name="Baker B.J."/>
        </authorList>
    </citation>
    <scope>NUCLEOTIDE SEQUENCE [LARGE SCALE GENOMIC DNA]</scope>
    <source>
        <strain evidence="2">B66_G16</strain>
    </source>
</reference>
<feature type="coiled-coil region" evidence="1">
    <location>
        <begin position="105"/>
        <end position="218"/>
    </location>
</feature>
<dbReference type="Gene3D" id="1.10.287.1490">
    <property type="match status" value="1"/>
</dbReference>